<evidence type="ECO:0000313" key="2">
    <source>
        <dbReference type="Proteomes" id="UP001271890"/>
    </source>
</evidence>
<keyword evidence="2" id="KW-1185">Reference proteome</keyword>
<comment type="caution">
    <text evidence="1">The sequence shown here is derived from an EMBL/GenBank/DDBJ whole genome shotgun (WGS) entry which is preliminary data.</text>
</comment>
<accession>A0ABU4S5D2</accession>
<reference evidence="2" key="1">
    <citation type="journal article" date="2024" name="Toxins">
        <title>Genome Sequence Analysis of Native Xenorhabdus Strains Isolated from Entomopathogenic Nematodes in Argentina.</title>
        <authorList>
            <person name="Palma L."/>
            <person name="Frizzo L."/>
            <person name="Kaiser S."/>
            <person name="Berry C."/>
            <person name="Caballero P."/>
            <person name="Bode H.B."/>
            <person name="Del Valle E.E."/>
        </authorList>
    </citation>
    <scope>NUCLEOTIDE SEQUENCE [LARGE SCALE GENOMIC DNA]</scope>
    <source>
        <strain evidence="2">12</strain>
    </source>
</reference>
<dbReference type="Proteomes" id="UP001271890">
    <property type="component" value="Unassembled WGS sequence"/>
</dbReference>
<evidence type="ECO:0000313" key="1">
    <source>
        <dbReference type="EMBL" id="MDX7985829.1"/>
    </source>
</evidence>
<name>A0ABU4S5D2_9GAMM</name>
<proteinExistence type="predicted"/>
<protein>
    <submittedName>
        <fullName evidence="1">Uncharacterized protein</fullName>
    </submittedName>
</protein>
<gene>
    <name evidence="1" type="ORF">FE392_00510</name>
</gene>
<organism evidence="1 2">
    <name type="scientific">Xenorhabdus santafensis</name>
    <dbReference type="NCBI Taxonomy" id="2582833"/>
    <lineage>
        <taxon>Bacteria</taxon>
        <taxon>Pseudomonadati</taxon>
        <taxon>Pseudomonadota</taxon>
        <taxon>Gammaproteobacteria</taxon>
        <taxon>Enterobacterales</taxon>
        <taxon>Morganellaceae</taxon>
        <taxon>Xenorhabdus</taxon>
    </lineage>
</organism>
<sequence>MLAIIEAISLDGYTFLSFLIVIRDDPNTRQLTGDGPICHLIKGKACLGLSSLLRVCWKSCGLSV</sequence>
<dbReference type="EMBL" id="VCDN01000002">
    <property type="protein sequence ID" value="MDX7985829.1"/>
    <property type="molecule type" value="Genomic_DNA"/>
</dbReference>